<name>A0ABV3DA27_9ACTN</name>
<dbReference type="Pfam" id="PF12680">
    <property type="entry name" value="SnoaL_2"/>
    <property type="match status" value="1"/>
</dbReference>
<proteinExistence type="predicted"/>
<organism evidence="2 3">
    <name type="scientific">Streptodolium elevatio</name>
    <dbReference type="NCBI Taxonomy" id="3157996"/>
    <lineage>
        <taxon>Bacteria</taxon>
        <taxon>Bacillati</taxon>
        <taxon>Actinomycetota</taxon>
        <taxon>Actinomycetes</taxon>
        <taxon>Kitasatosporales</taxon>
        <taxon>Streptomycetaceae</taxon>
        <taxon>Streptodolium</taxon>
    </lineage>
</organism>
<keyword evidence="3" id="KW-1185">Reference proteome</keyword>
<dbReference type="SUPFAM" id="SSF54427">
    <property type="entry name" value="NTF2-like"/>
    <property type="match status" value="1"/>
</dbReference>
<dbReference type="EMBL" id="JBEZFP010000006">
    <property type="protein sequence ID" value="MEU8132581.1"/>
    <property type="molecule type" value="Genomic_DNA"/>
</dbReference>
<dbReference type="RefSeq" id="WP_358348631.1">
    <property type="nucleotide sequence ID" value="NZ_JBEZFP010000006.1"/>
</dbReference>
<reference evidence="2 3" key="1">
    <citation type="submission" date="2024-06" db="EMBL/GenBank/DDBJ databases">
        <title>The Natural Products Discovery Center: Release of the First 8490 Sequenced Strains for Exploring Actinobacteria Biosynthetic Diversity.</title>
        <authorList>
            <person name="Kalkreuter E."/>
            <person name="Kautsar S.A."/>
            <person name="Yang D."/>
            <person name="Bader C.D."/>
            <person name="Teijaro C.N."/>
            <person name="Fluegel L."/>
            <person name="Davis C.M."/>
            <person name="Simpson J.R."/>
            <person name="Lauterbach L."/>
            <person name="Steele A.D."/>
            <person name="Gui C."/>
            <person name="Meng S."/>
            <person name="Li G."/>
            <person name="Viehrig K."/>
            <person name="Ye F."/>
            <person name="Su P."/>
            <person name="Kiefer A.F."/>
            <person name="Nichols A."/>
            <person name="Cepeda A.J."/>
            <person name="Yan W."/>
            <person name="Fan B."/>
            <person name="Jiang Y."/>
            <person name="Adhikari A."/>
            <person name="Zheng C.-J."/>
            <person name="Schuster L."/>
            <person name="Cowan T.M."/>
            <person name="Smanski M.J."/>
            <person name="Chevrette M.G."/>
            <person name="De Carvalho L.P.S."/>
            <person name="Shen B."/>
        </authorList>
    </citation>
    <scope>NUCLEOTIDE SEQUENCE [LARGE SCALE GENOMIC DNA]</scope>
    <source>
        <strain evidence="2 3">NPDC048946</strain>
    </source>
</reference>
<dbReference type="InterPro" id="IPR037401">
    <property type="entry name" value="SnoaL-like"/>
</dbReference>
<dbReference type="Proteomes" id="UP001551482">
    <property type="component" value="Unassembled WGS sequence"/>
</dbReference>
<evidence type="ECO:0000259" key="1">
    <source>
        <dbReference type="Pfam" id="PF12680"/>
    </source>
</evidence>
<sequence length="144" mass="15963">MSERNERGMSDDREIRTRNADTLRAALTSVGDVDAQMAHYTEDAVFEFPYASPPARIEGKQTVSDYLRGALGIFEIRVTVTEIHETTDPDTLVAEFTSEGKVTTTGKSYTNTYISVVRFRDGLIASQKEFYNPNAATAALTPDE</sequence>
<protein>
    <submittedName>
        <fullName evidence="2">Nuclear transport factor 2 family protein</fullName>
    </submittedName>
</protein>
<evidence type="ECO:0000313" key="2">
    <source>
        <dbReference type="EMBL" id="MEU8132581.1"/>
    </source>
</evidence>
<comment type="caution">
    <text evidence="2">The sequence shown here is derived from an EMBL/GenBank/DDBJ whole genome shotgun (WGS) entry which is preliminary data.</text>
</comment>
<feature type="domain" description="SnoaL-like" evidence="1">
    <location>
        <begin position="30"/>
        <end position="126"/>
    </location>
</feature>
<dbReference type="InterPro" id="IPR032710">
    <property type="entry name" value="NTF2-like_dom_sf"/>
</dbReference>
<accession>A0ABV3DA27</accession>
<gene>
    <name evidence="2" type="ORF">AB0C36_03645</name>
</gene>
<evidence type="ECO:0000313" key="3">
    <source>
        <dbReference type="Proteomes" id="UP001551482"/>
    </source>
</evidence>
<dbReference type="Gene3D" id="3.10.450.50">
    <property type="match status" value="1"/>
</dbReference>